<dbReference type="GO" id="GO:0004984">
    <property type="term" value="F:olfactory receptor activity"/>
    <property type="evidence" value="ECO:0007669"/>
    <property type="project" value="InterPro"/>
</dbReference>
<keyword evidence="8 10" id="KW-0675">Receptor</keyword>
<evidence type="ECO:0000256" key="8">
    <source>
        <dbReference type="ARBA" id="ARBA00023170"/>
    </source>
</evidence>
<dbReference type="InterPro" id="IPR004117">
    <property type="entry name" value="7tm6_olfct_rcpt"/>
</dbReference>
<name>A0A2H4ZB84_ANOCN</name>
<proteinExistence type="evidence at transcript level"/>
<dbReference type="PANTHER" id="PTHR21137">
    <property type="entry name" value="ODORANT RECEPTOR"/>
    <property type="match status" value="1"/>
</dbReference>
<keyword evidence="6" id="KW-1133">Transmembrane helix</keyword>
<evidence type="ECO:0000256" key="5">
    <source>
        <dbReference type="ARBA" id="ARBA00022725"/>
    </source>
</evidence>
<keyword evidence="4" id="KW-0812">Transmembrane</keyword>
<keyword evidence="3" id="KW-0716">Sensory transduction</keyword>
<dbReference type="GO" id="GO:0007165">
    <property type="term" value="P:signal transduction"/>
    <property type="evidence" value="ECO:0007669"/>
    <property type="project" value="UniProtKB-KW"/>
</dbReference>
<dbReference type="PANTHER" id="PTHR21137:SF35">
    <property type="entry name" value="ODORANT RECEPTOR 19A-RELATED"/>
    <property type="match status" value="1"/>
</dbReference>
<dbReference type="Pfam" id="PF02949">
    <property type="entry name" value="7tm_6"/>
    <property type="match status" value="1"/>
</dbReference>
<accession>A0A2H4ZB84</accession>
<comment type="subcellular location">
    <subcellularLocation>
        <location evidence="1">Cell membrane</location>
        <topology evidence="1">Multi-pass membrane protein</topology>
    </subcellularLocation>
</comment>
<keyword evidence="2" id="KW-1003">Cell membrane</keyword>
<evidence type="ECO:0000256" key="3">
    <source>
        <dbReference type="ARBA" id="ARBA00022606"/>
    </source>
</evidence>
<keyword evidence="9" id="KW-0807">Transducer</keyword>
<sequence length="86" mass="10170">MLLRLTVYYWYANEIMVESIEISSAVYECEWYNEPHQVKQLMSLVILRANRPLGLDIGPFSTMTLNTFLGIIKTTYSYMTMMIVYR</sequence>
<evidence type="ECO:0000256" key="4">
    <source>
        <dbReference type="ARBA" id="ARBA00022692"/>
    </source>
</evidence>
<dbReference type="GO" id="GO:0005549">
    <property type="term" value="F:odorant binding"/>
    <property type="evidence" value="ECO:0007669"/>
    <property type="project" value="InterPro"/>
</dbReference>
<evidence type="ECO:0000256" key="2">
    <source>
        <dbReference type="ARBA" id="ARBA00022475"/>
    </source>
</evidence>
<keyword evidence="7" id="KW-0472">Membrane</keyword>
<evidence type="ECO:0000256" key="9">
    <source>
        <dbReference type="ARBA" id="ARBA00023224"/>
    </source>
</evidence>
<reference evidence="10" key="1">
    <citation type="journal article" date="2017" name="Sci. Rep.">
        <title>Antennal transcriptome analysis and expression profiles of olfactory genes in Anoplophora chinensis.</title>
        <authorList>
            <person name="Wang J."/>
            <person name="Hu P."/>
            <person name="Gao P."/>
            <person name="Tao J."/>
            <person name="Luo Y."/>
        </authorList>
    </citation>
    <scope>NUCLEOTIDE SEQUENCE</scope>
</reference>
<evidence type="ECO:0000313" key="10">
    <source>
        <dbReference type="EMBL" id="AUF73013.1"/>
    </source>
</evidence>
<dbReference type="AlphaFoldDB" id="A0A2H4ZB84"/>
<dbReference type="EMBL" id="MF975437">
    <property type="protein sequence ID" value="AUF73013.1"/>
    <property type="molecule type" value="mRNA"/>
</dbReference>
<evidence type="ECO:0000256" key="7">
    <source>
        <dbReference type="ARBA" id="ARBA00023136"/>
    </source>
</evidence>
<keyword evidence="5" id="KW-0552">Olfaction</keyword>
<dbReference type="GO" id="GO:0005886">
    <property type="term" value="C:plasma membrane"/>
    <property type="evidence" value="ECO:0007669"/>
    <property type="project" value="UniProtKB-SubCell"/>
</dbReference>
<protein>
    <submittedName>
        <fullName evidence="10">Odorant receptor</fullName>
    </submittedName>
</protein>
<organism evidence="10">
    <name type="scientific">Anoplophora chinensis</name>
    <name type="common">Citrus longhorn beetle</name>
    <dbReference type="NCBI Taxonomy" id="217632"/>
    <lineage>
        <taxon>Eukaryota</taxon>
        <taxon>Metazoa</taxon>
        <taxon>Ecdysozoa</taxon>
        <taxon>Arthropoda</taxon>
        <taxon>Hexapoda</taxon>
        <taxon>Insecta</taxon>
        <taxon>Pterygota</taxon>
        <taxon>Neoptera</taxon>
        <taxon>Endopterygota</taxon>
        <taxon>Coleoptera</taxon>
        <taxon>Polyphaga</taxon>
        <taxon>Cucujiformia</taxon>
        <taxon>Chrysomeloidea</taxon>
        <taxon>Cerambycidae</taxon>
        <taxon>Lamiinae</taxon>
        <taxon>Lamiini</taxon>
        <taxon>Anoplophora</taxon>
    </lineage>
</organism>
<evidence type="ECO:0000256" key="6">
    <source>
        <dbReference type="ARBA" id="ARBA00022989"/>
    </source>
</evidence>
<evidence type="ECO:0000256" key="1">
    <source>
        <dbReference type="ARBA" id="ARBA00004651"/>
    </source>
</evidence>